<dbReference type="SMART" id="SM00823">
    <property type="entry name" value="PKS_PP"/>
    <property type="match status" value="1"/>
</dbReference>
<dbReference type="GO" id="GO:0006633">
    <property type="term" value="P:fatty acid biosynthetic process"/>
    <property type="evidence" value="ECO:0007669"/>
    <property type="project" value="UniProtKB-UniPathway"/>
</dbReference>
<dbReference type="GO" id="GO:0031177">
    <property type="term" value="F:phosphopantetheine binding"/>
    <property type="evidence" value="ECO:0007669"/>
    <property type="project" value="InterPro"/>
</dbReference>
<comment type="caution">
    <text evidence="16">The sequence shown here is derived from an EMBL/GenBank/DDBJ whole genome shotgun (WGS) entry which is preliminary data.</text>
</comment>
<comment type="subcellular location">
    <subcellularLocation>
        <location evidence="1">Cytoplasm</location>
    </subcellularLocation>
</comment>
<dbReference type="Gene3D" id="3.40.47.10">
    <property type="match status" value="2"/>
</dbReference>
<feature type="region of interest" description="N-terminal hotdog fold" evidence="11">
    <location>
        <begin position="655"/>
        <end position="775"/>
    </location>
</feature>
<dbReference type="EMBL" id="SMCS01000005">
    <property type="protein sequence ID" value="TCV93445.1"/>
    <property type="molecule type" value="Genomic_DNA"/>
</dbReference>
<evidence type="ECO:0000256" key="9">
    <source>
        <dbReference type="ARBA" id="ARBA00022737"/>
    </source>
</evidence>
<evidence type="ECO:0000256" key="3">
    <source>
        <dbReference type="ARBA" id="ARBA00005194"/>
    </source>
</evidence>
<evidence type="ECO:0000256" key="5">
    <source>
        <dbReference type="ARBA" id="ARBA00022450"/>
    </source>
</evidence>
<feature type="domain" description="PKS/mFAS DH" evidence="15">
    <location>
        <begin position="655"/>
        <end position="940"/>
    </location>
</feature>
<dbReference type="InterPro" id="IPR014031">
    <property type="entry name" value="Ketoacyl_synth_C"/>
</dbReference>
<dbReference type="PROSITE" id="PS52004">
    <property type="entry name" value="KS3_2"/>
    <property type="match status" value="2"/>
</dbReference>
<dbReference type="CDD" id="cd08953">
    <property type="entry name" value="KR_2_SDR_x"/>
    <property type="match status" value="1"/>
</dbReference>
<dbReference type="InterPro" id="IPR049900">
    <property type="entry name" value="PKS_mFAS_DH"/>
</dbReference>
<dbReference type="InterPro" id="IPR054514">
    <property type="entry name" value="RhiE-like_linker"/>
</dbReference>
<proteinExistence type="inferred from homology"/>
<dbReference type="PROSITE" id="PS00606">
    <property type="entry name" value="KS3_1"/>
    <property type="match status" value="1"/>
</dbReference>
<keyword evidence="9" id="KW-0677">Repeat</keyword>
<dbReference type="InterPro" id="IPR057326">
    <property type="entry name" value="KR_dom"/>
</dbReference>
<dbReference type="InterPro" id="IPR009081">
    <property type="entry name" value="PP-bd_ACP"/>
</dbReference>
<evidence type="ECO:0000259" key="14">
    <source>
        <dbReference type="PROSITE" id="PS52004"/>
    </source>
</evidence>
<dbReference type="Gene3D" id="1.10.1200.10">
    <property type="entry name" value="ACP-like"/>
    <property type="match status" value="1"/>
</dbReference>
<sequence>MNVGQIPPQDSQSPSTDKEGEGRIVDRGDGGDIAIIGMSCRFPGAENYDQFWENLCNGLSSVSEIPENRWDKDAFYSTDVREKNKSISKWGGFVDGVEFFDSDFFGVSAREAEVMDPQQRIMLEQAWSCIEDAGYDPAVFSGSRTGVYIGVFNFDYKDHLGNALDAIEGHVSTGTHTALIPNRISYFLNLHGPSMPIDTACSSSLVALHKAAHAIRRGECDHALVGGVSVLCSPTHFISFSKTGMLSPDGSCKSFDERANGYVRGEGAAMVLIKPLDKAIRDKDRIVAVLRGTAMNHGGRARTVTYPGSSAQSNVIAEALRQASVPVGTIGYVEAHGTGTPKGDPIEVEGLKMAFSRIATDRGEVLNEHSCGIGSVKTNIGHLESVAGLAGVIKTILCMKHRAFPPLVHYQKLNPRITLDGSPFFIVDTAQPWPALIADNGQAIPRRAGISSFGFGGVNSHVIVEEYLEPEGAASGENSAVAEQPPVLVVLSARTMPVLRERVHRLLAAVASSEVRLAGLADLAYTLQVGRQAMAARMALVVDSFETLQTHLEDWLAQSSGSDDVFTGQLSAEVPALAGDEAVSDSSLIALLTRGDLPAIAAKWVEGHAFDWTILHDTGKRRRIALPTYPFVREKHWVEAKPAQTSISSSEAAIHPLVHRNTSNVSGLRFSSRFTGKEFFLADHVVQGERTLPGAAQLEMARCAAGHAVAGTGQQRLKDVVWLRPIVVGSGPKDMHIALFPEGNGEFSFELYDATDGDEAVVYSQGSVVTALESAAVTHDLAALRQQCARVHRTAAACYDAFDRMGLNYGPGHRGLSELFVGQALALARITLPDSVKSLQEGYVLHPSVLDAALQATIAFQADDAGGWDDAALMLPFALGSLDVMAPCAASMWAVIRRSAGNAAGDALQKFDIDLCDEAGLVCVRLGEFCARASIHAGSEESVRTALLHLDWSEQPAIAAGASHYARHLIMLCGGVTSSDLQSRLPGATCIEIGADGPLAQCYESAAGALLEHIQSLGSQSGQHLIQVVVPAQGIGQTMAGLGGMLRTAQMENPRIVGQVISIESGQDIVQALLENRDGNAQQVRYVDGERQIGGWAERLSTPDAVSPWKAQGVYLITGGAGGLGLIFARDIARQARGVTLILTGRSPLTDATQAALAELEALGATAQYRQLDVGDRDAVTQLVHGLTETFGGLHGIVHSAGVLRDSFIIRKTREELHEVLRAKVAGTLHLDEASRDLALDCFVCFSSTSGALGNVGQADYAAANAFMDAFAHHRAELVERGERHGRTLSVNWPLWDEGGMQVDAATRQSMTEQTGLIPLRSASGCAALEQALSSGLPQVLVVEGAIRRFMSGLSVAAKPVAPAAAASNAPSDELQEKAVRYFVRLLSSTLKRPAHSIDARVQMEAYGIDSILVMDLTRTLEQVFGPLSKTLLFEYQTIAALAGHFLQNHRTRLSEVLGETSHDAPQATSPREEKTPIASTIATRRPRFGMHQRGFQDEARFNPATTTSDVGEIAIIGVAGRYPQAGNLEQFWANLSQGKDSITEIPSERWDYKLYYDEDRTKPGKTYSKWGGFIDGVDQFDPLFFNISPREAELMDPQERLFLECVHATLEDAGYTRDSVTQHAGAGQEGSVGVFVGVMYEEYQLYGAQEQARGRNLAVFNSPASIANRVSYFCNFNGPSMALDTMCSSSLTAIHLACQSL</sequence>
<evidence type="ECO:0000256" key="12">
    <source>
        <dbReference type="SAM" id="MobiDB-lite"/>
    </source>
</evidence>
<dbReference type="SUPFAM" id="SSF51735">
    <property type="entry name" value="NAD(P)-binding Rossmann-fold domains"/>
    <property type="match status" value="1"/>
</dbReference>
<comment type="function">
    <text evidence="10">Involved in production of the polyketide antibiotic thailandamide.</text>
</comment>
<feature type="active site" description="Proton acceptor; for dehydratase activity" evidence="11">
    <location>
        <position position="684"/>
    </location>
</feature>
<feature type="active site" description="Proton donor; for dehydratase activity" evidence="11">
    <location>
        <position position="851"/>
    </location>
</feature>
<keyword evidence="6" id="KW-0963">Cytoplasm</keyword>
<name>A0A4R3YL02_9GAMM</name>
<evidence type="ECO:0000256" key="11">
    <source>
        <dbReference type="PROSITE-ProRule" id="PRU01363"/>
    </source>
</evidence>
<dbReference type="RefSeq" id="WP_165973613.1">
    <property type="nucleotide sequence ID" value="NZ_SMCS01000005.1"/>
</dbReference>
<dbReference type="Gene3D" id="3.10.129.110">
    <property type="entry name" value="Polyketide synthase dehydratase"/>
    <property type="match status" value="1"/>
</dbReference>
<comment type="pathway">
    <text evidence="3">Lipid metabolism; fatty acid biosynthesis.</text>
</comment>
<evidence type="ECO:0000256" key="1">
    <source>
        <dbReference type="ARBA" id="ARBA00004496"/>
    </source>
</evidence>
<keyword evidence="5" id="KW-0596">Phosphopantetheine</keyword>
<dbReference type="GO" id="GO:0005886">
    <property type="term" value="C:plasma membrane"/>
    <property type="evidence" value="ECO:0007669"/>
    <property type="project" value="TreeGrafter"/>
</dbReference>
<dbReference type="SUPFAM" id="SSF47336">
    <property type="entry name" value="ACP-like"/>
    <property type="match status" value="1"/>
</dbReference>
<feature type="compositionally biased region" description="Basic and acidic residues" evidence="12">
    <location>
        <begin position="16"/>
        <end position="30"/>
    </location>
</feature>
<dbReference type="PROSITE" id="PS50075">
    <property type="entry name" value="CARRIER"/>
    <property type="match status" value="1"/>
</dbReference>
<evidence type="ECO:0000256" key="2">
    <source>
        <dbReference type="ARBA" id="ARBA00004792"/>
    </source>
</evidence>
<protein>
    <submittedName>
        <fullName evidence="16">Acyl transferase domain-containing protein</fullName>
    </submittedName>
</protein>
<dbReference type="Proteomes" id="UP000295645">
    <property type="component" value="Unassembled WGS sequence"/>
</dbReference>
<dbReference type="GO" id="GO:0005737">
    <property type="term" value="C:cytoplasm"/>
    <property type="evidence" value="ECO:0007669"/>
    <property type="project" value="UniProtKB-SubCell"/>
</dbReference>
<dbReference type="InterPro" id="IPR020806">
    <property type="entry name" value="PKS_PP-bd"/>
</dbReference>
<dbReference type="SMART" id="SM00826">
    <property type="entry name" value="PKS_DH"/>
    <property type="match status" value="1"/>
</dbReference>
<dbReference type="InterPro" id="IPR049552">
    <property type="entry name" value="PKS_DH_N"/>
</dbReference>
<feature type="region of interest" description="Disordered" evidence="12">
    <location>
        <begin position="1"/>
        <end position="30"/>
    </location>
</feature>
<dbReference type="Pfam" id="PF00550">
    <property type="entry name" value="PP-binding"/>
    <property type="match status" value="1"/>
</dbReference>
<evidence type="ECO:0000256" key="6">
    <source>
        <dbReference type="ARBA" id="ARBA00022490"/>
    </source>
</evidence>
<evidence type="ECO:0000256" key="10">
    <source>
        <dbReference type="ARBA" id="ARBA00054155"/>
    </source>
</evidence>
<dbReference type="PROSITE" id="PS00012">
    <property type="entry name" value="PHOSPHOPANTETHEINE"/>
    <property type="match status" value="1"/>
</dbReference>
<dbReference type="InterPro" id="IPR036291">
    <property type="entry name" value="NAD(P)-bd_dom_sf"/>
</dbReference>
<dbReference type="GO" id="GO:0004312">
    <property type="term" value="F:fatty acid synthase activity"/>
    <property type="evidence" value="ECO:0007669"/>
    <property type="project" value="TreeGrafter"/>
</dbReference>
<dbReference type="InterPro" id="IPR050091">
    <property type="entry name" value="PKS_NRPS_Biosynth_Enz"/>
</dbReference>
<evidence type="ECO:0000259" key="15">
    <source>
        <dbReference type="PROSITE" id="PS52019"/>
    </source>
</evidence>
<evidence type="ECO:0000256" key="8">
    <source>
        <dbReference type="ARBA" id="ARBA00022679"/>
    </source>
</evidence>
<organism evidence="16 17">
    <name type="scientific">Luteibacter rhizovicinus</name>
    <dbReference type="NCBI Taxonomy" id="242606"/>
    <lineage>
        <taxon>Bacteria</taxon>
        <taxon>Pseudomonadati</taxon>
        <taxon>Pseudomonadota</taxon>
        <taxon>Gammaproteobacteria</taxon>
        <taxon>Lysobacterales</taxon>
        <taxon>Rhodanobacteraceae</taxon>
        <taxon>Luteibacter</taxon>
    </lineage>
</organism>
<dbReference type="UniPathway" id="UPA00094"/>
<dbReference type="PANTHER" id="PTHR43775">
    <property type="entry name" value="FATTY ACID SYNTHASE"/>
    <property type="match status" value="1"/>
</dbReference>
<dbReference type="InterPro" id="IPR049551">
    <property type="entry name" value="PKS_DH_C"/>
</dbReference>
<dbReference type="GO" id="GO:0071770">
    <property type="term" value="P:DIM/DIP cell wall layer assembly"/>
    <property type="evidence" value="ECO:0007669"/>
    <property type="project" value="TreeGrafter"/>
</dbReference>
<feature type="domain" description="Carrier" evidence="13">
    <location>
        <begin position="1374"/>
        <end position="1450"/>
    </location>
</feature>
<feature type="domain" description="Ketosynthase family 3 (KS3)" evidence="14">
    <location>
        <begin position="1511"/>
        <end position="1702"/>
    </location>
</feature>
<evidence type="ECO:0000313" key="17">
    <source>
        <dbReference type="Proteomes" id="UP000295645"/>
    </source>
</evidence>
<dbReference type="FunFam" id="3.40.47.10:FF:000019">
    <property type="entry name" value="Polyketide synthase type I"/>
    <property type="match status" value="1"/>
</dbReference>
<dbReference type="Pfam" id="PF02801">
    <property type="entry name" value="Ketoacyl-synt_C"/>
    <property type="match status" value="1"/>
</dbReference>
<comment type="pathway">
    <text evidence="2">Antibiotic biosynthesis.</text>
</comment>
<feature type="domain" description="Ketosynthase family 3 (KS3)" evidence="14">
    <location>
        <begin position="30"/>
        <end position="466"/>
    </location>
</feature>
<dbReference type="InterPro" id="IPR018201">
    <property type="entry name" value="Ketoacyl_synth_AS"/>
</dbReference>
<dbReference type="InterPro" id="IPR020841">
    <property type="entry name" value="PKS_Beta-ketoAc_synthase_dom"/>
</dbReference>
<comment type="similarity">
    <text evidence="4">Belongs to the short-chain dehydrogenases/reductases (SDR) family.</text>
</comment>
<dbReference type="PROSITE" id="PS52019">
    <property type="entry name" value="PKS_MFAS_DH"/>
    <property type="match status" value="1"/>
</dbReference>
<dbReference type="InterPro" id="IPR013968">
    <property type="entry name" value="PKS_KR"/>
</dbReference>
<keyword evidence="8 16" id="KW-0808">Transferase</keyword>
<dbReference type="Pfam" id="PF08659">
    <property type="entry name" value="KR"/>
    <property type="match status" value="1"/>
</dbReference>
<keyword evidence="17" id="KW-1185">Reference proteome</keyword>
<reference evidence="16 17" key="1">
    <citation type="submission" date="2019-03" db="EMBL/GenBank/DDBJ databases">
        <title>Above-ground endophytic microbial communities from plants in different locations in the United States.</title>
        <authorList>
            <person name="Frank C."/>
        </authorList>
    </citation>
    <scope>NUCLEOTIDE SEQUENCE [LARGE SCALE GENOMIC DNA]</scope>
    <source>
        <strain evidence="16 17">LP_13_YM</strain>
    </source>
</reference>
<dbReference type="Gene3D" id="3.40.50.720">
    <property type="entry name" value="NAD(P)-binding Rossmann-like Domain"/>
    <property type="match status" value="1"/>
</dbReference>
<dbReference type="InterPro" id="IPR042104">
    <property type="entry name" value="PKS_dehydratase_sf"/>
</dbReference>
<dbReference type="InterPro" id="IPR014030">
    <property type="entry name" value="Ketoacyl_synth_N"/>
</dbReference>
<dbReference type="SMART" id="SM00825">
    <property type="entry name" value="PKS_KS"/>
    <property type="match status" value="1"/>
</dbReference>
<dbReference type="SMART" id="SM00822">
    <property type="entry name" value="PKS_KR"/>
    <property type="match status" value="1"/>
</dbReference>
<keyword evidence="7" id="KW-0597">Phosphoprotein</keyword>
<accession>A0A4R3YL02</accession>
<dbReference type="CDD" id="cd00833">
    <property type="entry name" value="PKS"/>
    <property type="match status" value="2"/>
</dbReference>
<dbReference type="PANTHER" id="PTHR43775:SF37">
    <property type="entry name" value="SI:DKEY-61P9.11"/>
    <property type="match status" value="1"/>
</dbReference>
<dbReference type="InterPro" id="IPR036736">
    <property type="entry name" value="ACP-like_sf"/>
</dbReference>
<dbReference type="InterPro" id="IPR016039">
    <property type="entry name" value="Thiolase-like"/>
</dbReference>
<dbReference type="Pfam" id="PF14765">
    <property type="entry name" value="PS-DH"/>
    <property type="match status" value="1"/>
</dbReference>
<feature type="region of interest" description="C-terminal hotdog fold" evidence="11">
    <location>
        <begin position="789"/>
        <end position="940"/>
    </location>
</feature>
<dbReference type="GO" id="GO:0004315">
    <property type="term" value="F:3-oxoacyl-[acyl-carrier-protein] synthase activity"/>
    <property type="evidence" value="ECO:0007669"/>
    <property type="project" value="InterPro"/>
</dbReference>
<dbReference type="Pfam" id="PF00109">
    <property type="entry name" value="ketoacyl-synt"/>
    <property type="match status" value="2"/>
</dbReference>
<evidence type="ECO:0000256" key="7">
    <source>
        <dbReference type="ARBA" id="ARBA00022553"/>
    </source>
</evidence>
<dbReference type="InterPro" id="IPR006162">
    <property type="entry name" value="Ppantetheine_attach_site"/>
</dbReference>
<dbReference type="SUPFAM" id="SSF53901">
    <property type="entry name" value="Thiolase-like"/>
    <property type="match status" value="2"/>
</dbReference>
<evidence type="ECO:0000256" key="4">
    <source>
        <dbReference type="ARBA" id="ARBA00006484"/>
    </source>
</evidence>
<dbReference type="Gene3D" id="1.10.1240.100">
    <property type="match status" value="1"/>
</dbReference>
<evidence type="ECO:0000259" key="13">
    <source>
        <dbReference type="PROSITE" id="PS50075"/>
    </source>
</evidence>
<gene>
    <name evidence="16" type="ORF">EC912_105306</name>
</gene>
<evidence type="ECO:0000313" key="16">
    <source>
        <dbReference type="EMBL" id="TCV93445.1"/>
    </source>
</evidence>
<dbReference type="InterPro" id="IPR020807">
    <property type="entry name" value="PKS_DH"/>
</dbReference>
<dbReference type="Pfam" id="PF22336">
    <property type="entry name" value="RhiE-like_linker"/>
    <property type="match status" value="1"/>
</dbReference>
<dbReference type="Pfam" id="PF21089">
    <property type="entry name" value="PKS_DH_N"/>
    <property type="match status" value="1"/>
</dbReference>
<feature type="non-terminal residue" evidence="16">
    <location>
        <position position="1702"/>
    </location>
</feature>